<gene>
    <name evidence="1" type="ORF">SAMN05421547_10281</name>
</gene>
<reference evidence="1 2" key="1">
    <citation type="submission" date="2016-10" db="EMBL/GenBank/DDBJ databases">
        <authorList>
            <person name="de Groot N.N."/>
        </authorList>
    </citation>
    <scope>NUCLEOTIDE SEQUENCE [LARGE SCALE GENOMIC DNA]</scope>
    <source>
        <strain evidence="1 2">LMG 24775</strain>
    </source>
</reference>
<dbReference type="Proteomes" id="UP000183417">
    <property type="component" value="Unassembled WGS sequence"/>
</dbReference>
<dbReference type="GeneID" id="94690971"/>
<protein>
    <recommendedName>
        <fullName evidence="3">SH3 domain-containing protein</fullName>
    </recommendedName>
</protein>
<evidence type="ECO:0008006" key="3">
    <source>
        <dbReference type="Google" id="ProtNLM"/>
    </source>
</evidence>
<organism evidence="1 2">
    <name type="scientific">Delftia lacustris</name>
    <dbReference type="NCBI Taxonomy" id="558537"/>
    <lineage>
        <taxon>Bacteria</taxon>
        <taxon>Pseudomonadati</taxon>
        <taxon>Pseudomonadota</taxon>
        <taxon>Betaproteobacteria</taxon>
        <taxon>Burkholderiales</taxon>
        <taxon>Comamonadaceae</taxon>
        <taxon>Delftia</taxon>
    </lineage>
</organism>
<sequence>MLTVSTLAAAALATGMGSAIVVQDQASLRAAPRDGAQQQASLWQGEVLEIRGERLDYLQVWDHKRERGGFIRAGDVRRVAMTEADAPALLAVLRFVQDTPGAEALGIGLAAAYLQAAPARTLAGAEGAQAFDALGGFADRLARRASAAAPGKASGATLSAHLDVANGYGLRFATYEVESRMQVCYEGEFFRRVLAMPAADAPQRARAALALTRPECVDPDLPAHERARLYAWQADVLERVDVTGLPPYLRGRVQMRRASVWGALAFQQARKSMADPAVAASAARALAEFTGVSKSELPDEDQSAYNDAAMRVSAVRWALAPVAAAAPAAGARPTLLTEPGAAGETCVLLVDAQHGAKAPLLRRCTYGLVWAASASTNREGTAVALAVQPLEGWRELWVLRKTEGGWLADVLPPAATAPETGVAEWAGWVPGGQLMLVAREARGQGRYRKSFEVVRLDGLATERVTGDVSALPLFQRWQDPAWKRQSLSLR</sequence>
<dbReference type="EMBL" id="FNPE01000002">
    <property type="protein sequence ID" value="SDX98411.1"/>
    <property type="molecule type" value="Genomic_DNA"/>
</dbReference>
<accession>A0A1H3G585</accession>
<name>A0A1H3G585_9BURK</name>
<evidence type="ECO:0000313" key="1">
    <source>
        <dbReference type="EMBL" id="SDX98411.1"/>
    </source>
</evidence>
<dbReference type="RefSeq" id="WP_074920969.1">
    <property type="nucleotide sequence ID" value="NZ_CP141274.1"/>
</dbReference>
<dbReference type="AlphaFoldDB" id="A0A1H3G585"/>
<evidence type="ECO:0000313" key="2">
    <source>
        <dbReference type="Proteomes" id="UP000183417"/>
    </source>
</evidence>
<proteinExistence type="predicted"/>